<feature type="compositionally biased region" description="Acidic residues" evidence="1">
    <location>
        <begin position="268"/>
        <end position="301"/>
    </location>
</feature>
<gene>
    <name evidence="3" type="ORF">C5L36_0E05230</name>
</gene>
<dbReference type="Gene3D" id="2.60.40.2440">
    <property type="entry name" value="Carbohydrate binding type-21 domain"/>
    <property type="match status" value="1"/>
</dbReference>
<protein>
    <recommendedName>
        <fullName evidence="2">CBM21 domain-containing protein</fullName>
    </recommendedName>
</protein>
<dbReference type="Proteomes" id="UP000249293">
    <property type="component" value="Chromosome 5"/>
</dbReference>
<dbReference type="RefSeq" id="XP_029323942.1">
    <property type="nucleotide sequence ID" value="XM_029468082.1"/>
</dbReference>
<dbReference type="GO" id="GO:0005979">
    <property type="term" value="P:regulation of glycogen biosynthetic process"/>
    <property type="evidence" value="ECO:0007669"/>
    <property type="project" value="TreeGrafter"/>
</dbReference>
<dbReference type="EMBL" id="CP028777">
    <property type="protein sequence ID" value="AWU78466.1"/>
    <property type="molecule type" value="Genomic_DNA"/>
</dbReference>
<feature type="compositionally biased region" description="Low complexity" evidence="1">
    <location>
        <begin position="12"/>
        <end position="31"/>
    </location>
</feature>
<accession>A0A2U9RBP0</accession>
<feature type="compositionally biased region" description="Polar residues" evidence="1">
    <location>
        <begin position="257"/>
        <end position="267"/>
    </location>
</feature>
<feature type="compositionally biased region" description="Basic and acidic residues" evidence="1">
    <location>
        <begin position="672"/>
        <end position="706"/>
    </location>
</feature>
<feature type="compositionally biased region" description="Polar residues" evidence="1">
    <location>
        <begin position="182"/>
        <end position="192"/>
    </location>
</feature>
<evidence type="ECO:0000313" key="3">
    <source>
        <dbReference type="EMBL" id="AWU78466.1"/>
    </source>
</evidence>
<feature type="region of interest" description="Disordered" evidence="1">
    <location>
        <begin position="145"/>
        <end position="195"/>
    </location>
</feature>
<evidence type="ECO:0000313" key="4">
    <source>
        <dbReference type="Proteomes" id="UP000249293"/>
    </source>
</evidence>
<dbReference type="AlphaFoldDB" id="A0A2U9RBP0"/>
<dbReference type="Pfam" id="PF03370">
    <property type="entry name" value="CBM_21"/>
    <property type="match status" value="1"/>
</dbReference>
<dbReference type="KEGG" id="pkz:C5L36_0E05230"/>
<sequence length="759" mass="85906">MPYVPSPKSRRSSAPSLSTFSLSSSPSSVSEFAKHEHASPSPVNRDNGHLSCIGRKLSEMNISSREGSSGDSEYNDGHFIQRNNQANVSSSFTTPASNPPVPQVSPLAEDALPLSLSFIRRPSRSASMDLDVDIERIMKHNTLINSRSFTSQNPPSSPELSEPSSPRQSSFDDDMASPISPLVSQTESNHQTCRIPAGYTSPLVRKKSGELLKSSLRLNAAFKSSGAVSMPTTPTYKQVHFGTNIHVKYFDEKDKPSSISAGNSPFNSDDDLLGEDDEEDVNTGDEDEDDNDNDNDNDDDTQTLVEGSEFDTSEMECRVQLCKKFYKYSKKLVEQDSLSHLEKFKKVARIWDLDLSEFSMISYRDQIDCEVPVFVERCFLNLHKTKVIGQIAVKNISFDKSVKVRYTYDNWNTVINVDAEYTSDIPRVLKRAGYDRFVFELSTPFLISMFFQKNSYRSEPAIYFCIQYTSGNQEFWDNNHSKNYTLRFLIDTRQNSSFPDQEPLKKCANDPNCPNDSYFHHTGSTKVIRNRDKTTSENIPHPTAEKNKNSAYSIDPSFGKLKRSRSFDKRTNVSKLIKSPEFIAKGGTNQDLLKTRSCSPTSLRNTGLKDNFLNQGIDPIDSSGLKDENEYILFRLREVKNEEPSDFERTDSKAALDEIHRITDTKTYQVNEDTHTDSKDNNKNYKNHQDNCVDAKTDSKKEENLLKSKNSTNEYKGIDNESYKALVNKYCFFNGPSTVSSFLAEEETNTSNLYDSKFY</sequence>
<proteinExistence type="predicted"/>
<organism evidence="3 4">
    <name type="scientific">Pichia kudriavzevii</name>
    <name type="common">Yeast</name>
    <name type="synonym">Issatchenkia orientalis</name>
    <dbReference type="NCBI Taxonomy" id="4909"/>
    <lineage>
        <taxon>Eukaryota</taxon>
        <taxon>Fungi</taxon>
        <taxon>Dikarya</taxon>
        <taxon>Ascomycota</taxon>
        <taxon>Saccharomycotina</taxon>
        <taxon>Pichiomycetes</taxon>
        <taxon>Pichiales</taxon>
        <taxon>Pichiaceae</taxon>
        <taxon>Pichia</taxon>
    </lineage>
</organism>
<feature type="region of interest" description="Disordered" evidence="1">
    <location>
        <begin position="535"/>
        <end position="555"/>
    </location>
</feature>
<dbReference type="PANTHER" id="PTHR12307:SF36">
    <property type="entry name" value="GLYCOGEN-BINDING SUBUNIT 76A"/>
    <property type="match status" value="1"/>
</dbReference>
<dbReference type="OrthoDB" id="1881at2759"/>
<dbReference type="PROSITE" id="PS51159">
    <property type="entry name" value="CBM21"/>
    <property type="match status" value="1"/>
</dbReference>
<name>A0A2U9RBP0_PICKU</name>
<dbReference type="VEuPathDB" id="FungiDB:C5L36_0E05230"/>
<feature type="region of interest" description="Disordered" evidence="1">
    <location>
        <begin position="256"/>
        <end position="307"/>
    </location>
</feature>
<dbReference type="GO" id="GO:0000164">
    <property type="term" value="C:protein phosphatase type 1 complex"/>
    <property type="evidence" value="ECO:0007669"/>
    <property type="project" value="TreeGrafter"/>
</dbReference>
<dbReference type="InterPro" id="IPR038175">
    <property type="entry name" value="CBM21_dom_sf"/>
</dbReference>
<dbReference type="PANTHER" id="PTHR12307">
    <property type="entry name" value="PROTEIN PHOSPHATASE 1 REGULATORY SUBUNIT"/>
    <property type="match status" value="1"/>
</dbReference>
<feature type="domain" description="CBM21" evidence="2">
    <location>
        <begin position="365"/>
        <end position="487"/>
    </location>
</feature>
<feature type="region of interest" description="Disordered" evidence="1">
    <location>
        <begin position="1"/>
        <end position="52"/>
    </location>
</feature>
<dbReference type="InterPro" id="IPR005036">
    <property type="entry name" value="CBM21_dom"/>
</dbReference>
<reference evidence="3 4" key="1">
    <citation type="submission" date="2018-06" db="EMBL/GenBank/DDBJ databases">
        <title>Population genomics shows no distinction between pathogenic Candida krusei and environmental Pichia kudriavzevii: One species, four names.</title>
        <authorList>
            <person name="Douglass A.P."/>
            <person name="Offei B."/>
            <person name="Braun-Galleani S."/>
            <person name="Coughlan A.Y."/>
            <person name="Martos A."/>
            <person name="Ortiz-Merino R.A."/>
            <person name="Byrne K.P."/>
            <person name="Wolfe K.H."/>
        </authorList>
    </citation>
    <scope>NUCLEOTIDE SEQUENCE [LARGE SCALE GENOMIC DNA]</scope>
    <source>
        <strain evidence="3 4">CBS573</strain>
    </source>
</reference>
<feature type="region of interest" description="Disordered" evidence="1">
    <location>
        <begin position="667"/>
        <end position="708"/>
    </location>
</feature>
<keyword evidence="4" id="KW-1185">Reference proteome</keyword>
<feature type="compositionally biased region" description="Low complexity" evidence="1">
    <location>
        <begin position="151"/>
        <end position="169"/>
    </location>
</feature>
<dbReference type="GO" id="GO:0008157">
    <property type="term" value="F:protein phosphatase 1 binding"/>
    <property type="evidence" value="ECO:0007669"/>
    <property type="project" value="TreeGrafter"/>
</dbReference>
<dbReference type="GeneID" id="40386325"/>
<dbReference type="STRING" id="4909.A0A2U9RBP0"/>
<dbReference type="InterPro" id="IPR050782">
    <property type="entry name" value="PP1_regulatory_subunit_3"/>
</dbReference>
<dbReference type="GO" id="GO:2001069">
    <property type="term" value="F:glycogen binding"/>
    <property type="evidence" value="ECO:0007669"/>
    <property type="project" value="TreeGrafter"/>
</dbReference>
<evidence type="ECO:0000259" key="2">
    <source>
        <dbReference type="PROSITE" id="PS51159"/>
    </source>
</evidence>
<evidence type="ECO:0000256" key="1">
    <source>
        <dbReference type="SAM" id="MobiDB-lite"/>
    </source>
</evidence>